<dbReference type="PRINTS" id="PR00344">
    <property type="entry name" value="BCTRLSENSOR"/>
</dbReference>
<dbReference type="InterPro" id="IPR003661">
    <property type="entry name" value="HisK_dim/P_dom"/>
</dbReference>
<dbReference type="SUPFAM" id="SSF55874">
    <property type="entry name" value="ATPase domain of HSP90 chaperone/DNA topoisomerase II/histidine kinase"/>
    <property type="match status" value="1"/>
</dbReference>
<dbReference type="Pfam" id="PF02518">
    <property type="entry name" value="HATPase_c"/>
    <property type="match status" value="1"/>
</dbReference>
<protein>
    <recommendedName>
        <fullName evidence="3">histidine kinase</fullName>
        <ecNumber evidence="3">2.7.13.3</ecNumber>
    </recommendedName>
</protein>
<dbReference type="CDD" id="cd00082">
    <property type="entry name" value="HisKA"/>
    <property type="match status" value="1"/>
</dbReference>
<reference evidence="13 14" key="1">
    <citation type="journal article" date="2020" name="Microb. Ecol.">
        <title>Ecogenomics of the Marine Benthic Filamentous Cyanobacterium Adonisia.</title>
        <authorList>
            <person name="Walter J.M."/>
            <person name="Coutinho F.H."/>
            <person name="Leomil L."/>
            <person name="Hargreaves P.I."/>
            <person name="Campeao M.E."/>
            <person name="Vieira V.V."/>
            <person name="Silva B.S."/>
            <person name="Fistarol G.O."/>
            <person name="Salomon P.S."/>
            <person name="Sawabe T."/>
            <person name="Mino S."/>
            <person name="Hosokawa M."/>
            <person name="Miyashita H."/>
            <person name="Maruyama F."/>
            <person name="van Verk M.C."/>
            <person name="Dutilh B.E."/>
            <person name="Thompson C.C."/>
            <person name="Thompson F.L."/>
        </authorList>
    </citation>
    <scope>NUCLEOTIDE SEQUENCE [LARGE SCALE GENOMIC DNA]</scope>
    <source>
        <strain evidence="13 14">CCMR0081</strain>
    </source>
</reference>
<evidence type="ECO:0000313" key="13">
    <source>
        <dbReference type="EMBL" id="NEZ56710.1"/>
    </source>
</evidence>
<dbReference type="InterPro" id="IPR007891">
    <property type="entry name" value="CHASE3"/>
</dbReference>
<dbReference type="CDD" id="cd06225">
    <property type="entry name" value="HAMP"/>
    <property type="match status" value="1"/>
</dbReference>
<dbReference type="Gene3D" id="1.10.287.130">
    <property type="match status" value="1"/>
</dbReference>
<organism evidence="13 14">
    <name type="scientific">Adonisia turfae CCMR0081</name>
    <dbReference type="NCBI Taxonomy" id="2292702"/>
    <lineage>
        <taxon>Bacteria</taxon>
        <taxon>Bacillati</taxon>
        <taxon>Cyanobacteriota</taxon>
        <taxon>Adonisia</taxon>
        <taxon>Adonisia turfae</taxon>
    </lineage>
</organism>
<dbReference type="Gene3D" id="3.30.565.10">
    <property type="entry name" value="Histidine kinase-like ATPase, C-terminal domain"/>
    <property type="match status" value="1"/>
</dbReference>
<keyword evidence="9" id="KW-0902">Two-component regulatory system</keyword>
<dbReference type="PROSITE" id="PS50885">
    <property type="entry name" value="HAMP"/>
    <property type="match status" value="1"/>
</dbReference>
<dbReference type="InterPro" id="IPR036890">
    <property type="entry name" value="HATPase_C_sf"/>
</dbReference>
<evidence type="ECO:0000256" key="4">
    <source>
        <dbReference type="ARBA" id="ARBA00022553"/>
    </source>
</evidence>
<dbReference type="Pfam" id="PF00672">
    <property type="entry name" value="HAMP"/>
    <property type="match status" value="1"/>
</dbReference>
<dbReference type="EMBL" id="QXHD01000004">
    <property type="protein sequence ID" value="NEZ56710.1"/>
    <property type="molecule type" value="Genomic_DNA"/>
</dbReference>
<dbReference type="Gene3D" id="6.10.340.10">
    <property type="match status" value="1"/>
</dbReference>
<dbReference type="Pfam" id="PF00512">
    <property type="entry name" value="HisKA"/>
    <property type="match status" value="1"/>
</dbReference>
<dbReference type="EC" id="2.7.13.3" evidence="3"/>
<dbReference type="SMART" id="SM00304">
    <property type="entry name" value="HAMP"/>
    <property type="match status" value="1"/>
</dbReference>
<evidence type="ECO:0000256" key="3">
    <source>
        <dbReference type="ARBA" id="ARBA00012438"/>
    </source>
</evidence>
<dbReference type="GO" id="GO:0000156">
    <property type="term" value="F:phosphorelay response regulator activity"/>
    <property type="evidence" value="ECO:0007669"/>
    <property type="project" value="TreeGrafter"/>
</dbReference>
<dbReference type="InterPro" id="IPR004358">
    <property type="entry name" value="Sig_transdc_His_kin-like_C"/>
</dbReference>
<dbReference type="Proteomes" id="UP000481033">
    <property type="component" value="Unassembled WGS sequence"/>
</dbReference>
<feature type="domain" description="HAMP" evidence="12">
    <location>
        <begin position="206"/>
        <end position="258"/>
    </location>
</feature>
<evidence type="ECO:0000256" key="2">
    <source>
        <dbReference type="ARBA" id="ARBA00004370"/>
    </source>
</evidence>
<comment type="catalytic activity">
    <reaction evidence="1">
        <text>ATP + protein L-histidine = ADP + protein N-phospho-L-histidine.</text>
        <dbReference type="EC" id="2.7.13.3"/>
    </reaction>
</comment>
<dbReference type="InterPro" id="IPR003594">
    <property type="entry name" value="HATPase_dom"/>
</dbReference>
<feature type="domain" description="Histidine kinase" evidence="11">
    <location>
        <begin position="273"/>
        <end position="489"/>
    </location>
</feature>
<evidence type="ECO:0000313" key="14">
    <source>
        <dbReference type="Proteomes" id="UP000481033"/>
    </source>
</evidence>
<keyword evidence="10" id="KW-1133">Transmembrane helix</keyword>
<keyword evidence="8" id="KW-0067">ATP-binding</keyword>
<name>A0A6M0RLE5_9CYAN</name>
<dbReference type="GO" id="GO:0030295">
    <property type="term" value="F:protein kinase activator activity"/>
    <property type="evidence" value="ECO:0007669"/>
    <property type="project" value="TreeGrafter"/>
</dbReference>
<keyword evidence="4" id="KW-0597">Phosphoprotein</keyword>
<keyword evidence="10" id="KW-0472">Membrane</keyword>
<evidence type="ECO:0000256" key="9">
    <source>
        <dbReference type="ARBA" id="ARBA00023012"/>
    </source>
</evidence>
<dbReference type="SUPFAM" id="SSF47384">
    <property type="entry name" value="Homodimeric domain of signal transducing histidine kinase"/>
    <property type="match status" value="1"/>
</dbReference>
<evidence type="ECO:0000259" key="11">
    <source>
        <dbReference type="PROSITE" id="PS50109"/>
    </source>
</evidence>
<feature type="transmembrane region" description="Helical" evidence="10">
    <location>
        <begin position="180"/>
        <end position="204"/>
    </location>
</feature>
<dbReference type="SUPFAM" id="SSF158472">
    <property type="entry name" value="HAMP domain-like"/>
    <property type="match status" value="1"/>
</dbReference>
<keyword evidence="10" id="KW-0812">Transmembrane</keyword>
<evidence type="ECO:0000256" key="5">
    <source>
        <dbReference type="ARBA" id="ARBA00022679"/>
    </source>
</evidence>
<dbReference type="PANTHER" id="PTHR42878">
    <property type="entry name" value="TWO-COMPONENT HISTIDINE KINASE"/>
    <property type="match status" value="1"/>
</dbReference>
<dbReference type="InterPro" id="IPR050351">
    <property type="entry name" value="BphY/WalK/GraS-like"/>
</dbReference>
<dbReference type="GO" id="GO:0000155">
    <property type="term" value="F:phosphorelay sensor kinase activity"/>
    <property type="evidence" value="ECO:0007669"/>
    <property type="project" value="InterPro"/>
</dbReference>
<dbReference type="SMART" id="SM00388">
    <property type="entry name" value="HisKA"/>
    <property type="match status" value="1"/>
</dbReference>
<evidence type="ECO:0000256" key="8">
    <source>
        <dbReference type="ARBA" id="ARBA00022840"/>
    </source>
</evidence>
<sequence length="500" mass="55975">MDLSFLRKRLFAPFYASFTVLVVLLLAQEVLSVAVSVARQRTSQEITKTVEIKRESERLLRSALEEKVALRGYLLSENEDYLQQYQAGRQQFESSLATLSTLLAQDPSQQGTLSLIETFHNQWLRKFAQPVVDGSFDRNSLAEESSLDTLREAVNRILEYEKSILEAQNQRLNRLNRLNVWGLGLSGTAIVLIVVGSALNLILLRRRILTPLRQLIRVGDNWRHGQLDRRIQHVSEDPMGDLATTLNGMAEGISVRQERIQQRNQQLEDLIGTLSHDLRTPLLANRGTLNAIVGGAFGPVSNLLKDLLEDYREANDNLIKLVEALLDISRYEAGGSQLLNCEPLNWDKICNRVIVWEQNSSEGKCVLEVNIASKIPVVYGDAIEIQRVLQNLVDNAVRLSKPGKPVSIAVTSRHDLSVYVAVRDQGPGLKEEEIGLLFYRFSQVAGRQGRAGLGLYLCRQIIEAHGGKIWVESIPGKGATFWFMLPMNALTCDVPSLESG</sequence>
<dbReference type="InterPro" id="IPR005467">
    <property type="entry name" value="His_kinase_dom"/>
</dbReference>
<evidence type="ECO:0000259" key="12">
    <source>
        <dbReference type="PROSITE" id="PS50885"/>
    </source>
</evidence>
<comment type="caution">
    <text evidence="13">The sequence shown here is derived from an EMBL/GenBank/DDBJ whole genome shotgun (WGS) entry which is preliminary data.</text>
</comment>
<dbReference type="RefSeq" id="WP_163663450.1">
    <property type="nucleotide sequence ID" value="NZ_QXHD01000004.1"/>
</dbReference>
<keyword evidence="7" id="KW-0418">Kinase</keyword>
<dbReference type="PROSITE" id="PS50109">
    <property type="entry name" value="HIS_KIN"/>
    <property type="match status" value="1"/>
</dbReference>
<dbReference type="InterPro" id="IPR003660">
    <property type="entry name" value="HAMP_dom"/>
</dbReference>
<keyword evidence="6" id="KW-0547">Nucleotide-binding</keyword>
<evidence type="ECO:0000256" key="1">
    <source>
        <dbReference type="ARBA" id="ARBA00000085"/>
    </source>
</evidence>
<dbReference type="AlphaFoldDB" id="A0A6M0RLE5"/>
<keyword evidence="14" id="KW-1185">Reference proteome</keyword>
<dbReference type="SMART" id="SM00387">
    <property type="entry name" value="HATPase_c"/>
    <property type="match status" value="1"/>
</dbReference>
<dbReference type="GO" id="GO:0005524">
    <property type="term" value="F:ATP binding"/>
    <property type="evidence" value="ECO:0007669"/>
    <property type="project" value="UniProtKB-KW"/>
</dbReference>
<evidence type="ECO:0000256" key="7">
    <source>
        <dbReference type="ARBA" id="ARBA00022777"/>
    </source>
</evidence>
<evidence type="ECO:0000256" key="6">
    <source>
        <dbReference type="ARBA" id="ARBA00022741"/>
    </source>
</evidence>
<comment type="subcellular location">
    <subcellularLocation>
        <location evidence="2">Membrane</location>
    </subcellularLocation>
</comment>
<dbReference type="PANTHER" id="PTHR42878:SF7">
    <property type="entry name" value="SENSOR HISTIDINE KINASE GLRK"/>
    <property type="match status" value="1"/>
</dbReference>
<dbReference type="GO" id="GO:0016020">
    <property type="term" value="C:membrane"/>
    <property type="evidence" value="ECO:0007669"/>
    <property type="project" value="UniProtKB-SubCell"/>
</dbReference>
<evidence type="ECO:0000256" key="10">
    <source>
        <dbReference type="SAM" id="Phobius"/>
    </source>
</evidence>
<proteinExistence type="predicted"/>
<accession>A0A6M0RLE5</accession>
<dbReference type="InterPro" id="IPR036097">
    <property type="entry name" value="HisK_dim/P_sf"/>
</dbReference>
<dbReference type="GO" id="GO:0007234">
    <property type="term" value="P:osmosensory signaling via phosphorelay pathway"/>
    <property type="evidence" value="ECO:0007669"/>
    <property type="project" value="TreeGrafter"/>
</dbReference>
<gene>
    <name evidence="13" type="ORF">DXZ20_13690</name>
</gene>
<keyword evidence="5" id="KW-0808">Transferase</keyword>
<dbReference type="CDD" id="cd00075">
    <property type="entry name" value="HATPase"/>
    <property type="match status" value="1"/>
</dbReference>
<dbReference type="Pfam" id="PF05227">
    <property type="entry name" value="CHASE3"/>
    <property type="match status" value="1"/>
</dbReference>